<keyword evidence="3" id="KW-0175">Coiled coil</keyword>
<dbReference type="Pfam" id="PF14604">
    <property type="entry name" value="SH3_9"/>
    <property type="match status" value="1"/>
</dbReference>
<dbReference type="GO" id="GO:0016192">
    <property type="term" value="P:vesicle-mediated transport"/>
    <property type="evidence" value="ECO:0007669"/>
    <property type="project" value="UniProtKB-ARBA"/>
</dbReference>
<dbReference type="OrthoDB" id="73680at2759"/>
<dbReference type="SMR" id="A0A482WNH3"/>
<dbReference type="CDD" id="cd11873">
    <property type="entry name" value="SH3_CD2AP-like_1"/>
    <property type="match status" value="1"/>
</dbReference>
<dbReference type="Gene3D" id="2.30.30.40">
    <property type="entry name" value="SH3 Domains"/>
    <property type="match status" value="3"/>
</dbReference>
<feature type="domain" description="SH3" evidence="5">
    <location>
        <begin position="190"/>
        <end position="251"/>
    </location>
</feature>
<sequence length="662" mass="71070">MAEAVALYDYNAQEHDELTLQKGDVITDIIIQPGGWWEGKLKGKRGMFPDNFVKLKGADGEKTVNPEASTRLGSGRKCRVLFSYHPENSDELKLKVNDIIEILDEVEEGWWKGKLRDEVGVFPSNFVSEINDEKLESETEPSEMKKSKPTQVDSLKTNESATNHKDASLSSSRSTSVSTDSEVPLLPPKPVKEMCKVIFPYKAANDDELTLKEGDIITILSKEVQDKGWWKGELNGQIGMFPDNFVQLLPIDESSKPARPPVKGATTNRTRDSLTKPALSNSTSSSSLPEVQPSATSTHLPDATEPTVKNEDKSSLPGMAGKKPSLPPPPTKKPQRTLSGSVKPPAPTSPDSTTETTSHPQPRTVKPNDAPVAGVKAKSPVPSAASSKPQPHSDVSPLRSPRAVPPSASPHQTSEVDGSCLSVGGGSPRSYTVNHSDANSGTAAANNDAAEIDFDAIGRTAMLTHPTASRVRAPRRRPPSSIISKDESPSGMMNGSAESHLEKQPTAAMSLVEELKLNYAKKQSGQGAVAGRTRVMIGGQSSSTAGDSPEPLTAKSPGAGGGPVVFRSPPASTPPRPQSMYTSPSPRPSPSALSPSDTVTLTVKQWTEMNDKISNLECTVESQREQFSKSIKELTSKVNEVTERLLQMQIDLEKVTDLVTQV</sequence>
<gene>
    <name evidence="6" type="ORF">LSTR_LSTR009630</name>
</gene>
<proteinExistence type="predicted"/>
<feature type="domain" description="SH3" evidence="5">
    <location>
        <begin position="1"/>
        <end position="58"/>
    </location>
</feature>
<dbReference type="GO" id="GO:0016477">
    <property type="term" value="P:cell migration"/>
    <property type="evidence" value="ECO:0007669"/>
    <property type="project" value="TreeGrafter"/>
</dbReference>
<feature type="compositionally biased region" description="Polar residues" evidence="4">
    <location>
        <begin position="149"/>
        <end position="161"/>
    </location>
</feature>
<dbReference type="InterPro" id="IPR050384">
    <property type="entry name" value="Endophilin_SH3RF"/>
</dbReference>
<dbReference type="AlphaFoldDB" id="A0A482WNH3"/>
<dbReference type="PRINTS" id="PR00452">
    <property type="entry name" value="SH3DOMAIN"/>
</dbReference>
<dbReference type="SUPFAM" id="SSF50044">
    <property type="entry name" value="SH3-domain"/>
    <property type="match status" value="3"/>
</dbReference>
<evidence type="ECO:0000256" key="4">
    <source>
        <dbReference type="SAM" id="MobiDB-lite"/>
    </source>
</evidence>
<dbReference type="PRINTS" id="PR01887">
    <property type="entry name" value="SPECTRNALPHA"/>
</dbReference>
<evidence type="ECO:0000256" key="2">
    <source>
        <dbReference type="PROSITE-ProRule" id="PRU00192"/>
    </source>
</evidence>
<keyword evidence="7" id="KW-1185">Reference proteome</keyword>
<feature type="region of interest" description="Disordered" evidence="4">
    <location>
        <begin position="132"/>
        <end position="186"/>
    </location>
</feature>
<name>A0A482WNH3_LAOST</name>
<dbReference type="CDD" id="cd11875">
    <property type="entry name" value="SH3_CD2AP-like_3"/>
    <property type="match status" value="1"/>
</dbReference>
<accession>A0A482WNH3</accession>
<feature type="coiled-coil region" evidence="3">
    <location>
        <begin position="624"/>
        <end position="651"/>
    </location>
</feature>
<dbReference type="PROSITE" id="PS50002">
    <property type="entry name" value="SH3"/>
    <property type="match status" value="3"/>
</dbReference>
<dbReference type="EMBL" id="QKKF02029694">
    <property type="protein sequence ID" value="RZF35038.1"/>
    <property type="molecule type" value="Genomic_DNA"/>
</dbReference>
<evidence type="ECO:0000256" key="3">
    <source>
        <dbReference type="SAM" id="Coils"/>
    </source>
</evidence>
<dbReference type="Proteomes" id="UP000291343">
    <property type="component" value="Unassembled WGS sequence"/>
</dbReference>
<comment type="caution">
    <text evidence="6">The sequence shown here is derived from an EMBL/GenBank/DDBJ whole genome shotgun (WGS) entry which is preliminary data.</text>
</comment>
<dbReference type="InParanoid" id="A0A482WNH3"/>
<feature type="region of interest" description="Disordered" evidence="4">
    <location>
        <begin position="538"/>
        <end position="598"/>
    </location>
</feature>
<feature type="region of interest" description="Disordered" evidence="4">
    <location>
        <begin position="252"/>
        <end position="443"/>
    </location>
</feature>
<feature type="compositionally biased region" description="Polar residues" evidence="4">
    <location>
        <begin position="429"/>
        <end position="443"/>
    </location>
</feature>
<dbReference type="PANTHER" id="PTHR14167">
    <property type="entry name" value="SH3 DOMAIN-CONTAINING"/>
    <property type="match status" value="1"/>
</dbReference>
<evidence type="ECO:0000313" key="6">
    <source>
        <dbReference type="EMBL" id="RZF35038.1"/>
    </source>
</evidence>
<reference evidence="6 7" key="1">
    <citation type="journal article" date="2017" name="Gigascience">
        <title>Genome sequence of the small brown planthopper, Laodelphax striatellus.</title>
        <authorList>
            <person name="Zhu J."/>
            <person name="Jiang F."/>
            <person name="Wang X."/>
            <person name="Yang P."/>
            <person name="Bao Y."/>
            <person name="Zhao W."/>
            <person name="Wang W."/>
            <person name="Lu H."/>
            <person name="Wang Q."/>
            <person name="Cui N."/>
            <person name="Li J."/>
            <person name="Chen X."/>
            <person name="Luo L."/>
            <person name="Yu J."/>
            <person name="Kang L."/>
            <person name="Cui F."/>
        </authorList>
    </citation>
    <scope>NUCLEOTIDE SEQUENCE [LARGE SCALE GENOMIC DNA]</scope>
    <source>
        <strain evidence="6">Lst14</strain>
    </source>
</reference>
<dbReference type="InterPro" id="IPR036028">
    <property type="entry name" value="SH3-like_dom_sf"/>
</dbReference>
<organism evidence="6 7">
    <name type="scientific">Laodelphax striatellus</name>
    <name type="common">Small brown planthopper</name>
    <name type="synonym">Delphax striatella</name>
    <dbReference type="NCBI Taxonomy" id="195883"/>
    <lineage>
        <taxon>Eukaryota</taxon>
        <taxon>Metazoa</taxon>
        <taxon>Ecdysozoa</taxon>
        <taxon>Arthropoda</taxon>
        <taxon>Hexapoda</taxon>
        <taxon>Insecta</taxon>
        <taxon>Pterygota</taxon>
        <taxon>Neoptera</taxon>
        <taxon>Paraneoptera</taxon>
        <taxon>Hemiptera</taxon>
        <taxon>Auchenorrhyncha</taxon>
        <taxon>Fulgoroidea</taxon>
        <taxon>Delphacidae</taxon>
        <taxon>Criomorphinae</taxon>
        <taxon>Laodelphax</taxon>
    </lineage>
</organism>
<dbReference type="SMART" id="SM00326">
    <property type="entry name" value="SH3"/>
    <property type="match status" value="3"/>
</dbReference>
<evidence type="ECO:0000259" key="5">
    <source>
        <dbReference type="PROSITE" id="PS50002"/>
    </source>
</evidence>
<protein>
    <recommendedName>
        <fullName evidence="5">SH3 domain-containing protein</fullName>
    </recommendedName>
</protein>
<dbReference type="GO" id="GO:0007015">
    <property type="term" value="P:actin filament organization"/>
    <property type="evidence" value="ECO:0007669"/>
    <property type="project" value="TreeGrafter"/>
</dbReference>
<feature type="compositionally biased region" description="Low complexity" evidence="4">
    <location>
        <begin position="375"/>
        <end position="402"/>
    </location>
</feature>
<dbReference type="CDD" id="cd11874">
    <property type="entry name" value="SH3_CD2AP-like_2"/>
    <property type="match status" value="1"/>
</dbReference>
<dbReference type="InterPro" id="IPR001452">
    <property type="entry name" value="SH3_domain"/>
</dbReference>
<feature type="region of interest" description="Disordered" evidence="4">
    <location>
        <begin position="464"/>
        <end position="507"/>
    </location>
</feature>
<evidence type="ECO:0000313" key="7">
    <source>
        <dbReference type="Proteomes" id="UP000291343"/>
    </source>
</evidence>
<dbReference type="PANTHER" id="PTHR14167:SF92">
    <property type="entry name" value="CIN85 AND CD2AP RELATED, ISOFORM J"/>
    <property type="match status" value="1"/>
</dbReference>
<evidence type="ECO:0000256" key="1">
    <source>
        <dbReference type="ARBA" id="ARBA00022443"/>
    </source>
</evidence>
<feature type="compositionally biased region" description="Basic and acidic residues" evidence="4">
    <location>
        <begin position="132"/>
        <end position="146"/>
    </location>
</feature>
<dbReference type="FunFam" id="2.30.30.40:FF:000072">
    <property type="entry name" value="Unconventional Myosin IB"/>
    <property type="match status" value="2"/>
</dbReference>
<keyword evidence="1 2" id="KW-0728">SH3 domain</keyword>
<feature type="domain" description="SH3" evidence="5">
    <location>
        <begin position="73"/>
        <end position="132"/>
    </location>
</feature>
<dbReference type="STRING" id="195883.A0A482WNH3"/>
<feature type="compositionally biased region" description="Low complexity" evidence="4">
    <location>
        <begin position="168"/>
        <end position="181"/>
    </location>
</feature>
<dbReference type="Pfam" id="PF00018">
    <property type="entry name" value="SH3_1"/>
    <property type="match status" value="2"/>
</dbReference>
<feature type="compositionally biased region" description="Low complexity" evidence="4">
    <location>
        <begin position="349"/>
        <end position="360"/>
    </location>
</feature>